<feature type="transmembrane region" description="Helical" evidence="2">
    <location>
        <begin position="358"/>
        <end position="379"/>
    </location>
</feature>
<feature type="transmembrane region" description="Helical" evidence="2">
    <location>
        <begin position="116"/>
        <end position="135"/>
    </location>
</feature>
<dbReference type="AlphaFoldDB" id="A0A5N6MG86"/>
<keyword evidence="2" id="KW-1133">Transmembrane helix</keyword>
<dbReference type="Proteomes" id="UP000326852">
    <property type="component" value="Unassembled WGS sequence"/>
</dbReference>
<feature type="transmembrane region" description="Helical" evidence="2">
    <location>
        <begin position="92"/>
        <end position="110"/>
    </location>
</feature>
<keyword evidence="4" id="KW-1185">Reference proteome</keyword>
<proteinExistence type="predicted"/>
<evidence type="ECO:0000256" key="2">
    <source>
        <dbReference type="SAM" id="Phobius"/>
    </source>
</evidence>
<feature type="transmembrane region" description="Helical" evidence="2">
    <location>
        <begin position="418"/>
        <end position="436"/>
    </location>
</feature>
<dbReference type="EMBL" id="VTFX01000005">
    <property type="protein sequence ID" value="KAD3515441.1"/>
    <property type="molecule type" value="Genomic_DNA"/>
</dbReference>
<evidence type="ECO:0000313" key="3">
    <source>
        <dbReference type="EMBL" id="KAD3515441.1"/>
    </source>
</evidence>
<feature type="transmembrane region" description="Helical" evidence="2">
    <location>
        <begin position="334"/>
        <end position="352"/>
    </location>
</feature>
<feature type="transmembrane region" description="Helical" evidence="2">
    <location>
        <begin position="228"/>
        <end position="249"/>
    </location>
</feature>
<sequence>MSADSVIMPSAGKRLPDAGGTPPAFDAVDTFDIAARLEASGLSDRTVATRHGAADVFAYAQTLVQVRSSVDLPQEPEGWVGRDALLEAVRRAVVLILGAVLGGLTATVITENTWEVLTAGISAWVIGQSVSGIVWSHANTGHLNRGIARGAGATLLVTAALACFMVVLLLLPGHDASQAILMMAWCWYSCVVSMLVILGRSWYLMTALLVAVAAVSLTLVLGHRSATATVLTVAAVILAATTLSLAVHVRGLGERISLGGADWRSAAAPALQAAGLAAALSLGLTRLTDWEGTALIVATVVAAAATDPALVLMRQRLIWSSRRTPLLRHAARSARIATMGMSAAIVLVSASVSTLVVFFLVGAAGMVVTVVAAAAFSSLATTSTTLIAFGTPGGGVVFAGAATLSAAVWIMVGNLPGVLVAVAFLVAGIAVLLNRVSDPRAYA</sequence>
<gene>
    <name evidence="3" type="ORF">GD627_14400</name>
</gene>
<feature type="transmembrane region" description="Helical" evidence="2">
    <location>
        <begin position="147"/>
        <end position="171"/>
    </location>
</feature>
<keyword evidence="2" id="KW-0472">Membrane</keyword>
<keyword evidence="2" id="KW-0812">Transmembrane</keyword>
<accession>A0A5N6MG86</accession>
<feature type="region of interest" description="Disordered" evidence="1">
    <location>
        <begin position="1"/>
        <end position="21"/>
    </location>
</feature>
<name>A0A5N6MG86_9MICC</name>
<feature type="transmembrane region" description="Helical" evidence="2">
    <location>
        <begin position="386"/>
        <end position="412"/>
    </location>
</feature>
<protein>
    <submittedName>
        <fullName evidence="3">Uncharacterized protein</fullName>
    </submittedName>
</protein>
<organism evidence="3 4">
    <name type="scientific">Arthrobacter yangruifuii</name>
    <dbReference type="NCBI Taxonomy" id="2606616"/>
    <lineage>
        <taxon>Bacteria</taxon>
        <taxon>Bacillati</taxon>
        <taxon>Actinomycetota</taxon>
        <taxon>Actinomycetes</taxon>
        <taxon>Micrococcales</taxon>
        <taxon>Micrococcaceae</taxon>
        <taxon>Arthrobacter</taxon>
    </lineage>
</organism>
<dbReference type="RefSeq" id="WP_152273042.1">
    <property type="nucleotide sequence ID" value="NZ_VTFX01000005.1"/>
</dbReference>
<feature type="transmembrane region" description="Helical" evidence="2">
    <location>
        <begin position="294"/>
        <end position="313"/>
    </location>
</feature>
<comment type="caution">
    <text evidence="3">The sequence shown here is derived from an EMBL/GenBank/DDBJ whole genome shotgun (WGS) entry which is preliminary data.</text>
</comment>
<evidence type="ECO:0000256" key="1">
    <source>
        <dbReference type="SAM" id="MobiDB-lite"/>
    </source>
</evidence>
<reference evidence="3 4" key="1">
    <citation type="submission" date="2019-08" db="EMBL/GenBank/DDBJ databases">
        <title>Arthrobacter sp. nov., isolated from plateau pika and Tibetan wild ass.</title>
        <authorList>
            <person name="Ge Y."/>
        </authorList>
    </citation>
    <scope>NUCLEOTIDE SEQUENCE [LARGE SCALE GENOMIC DNA]</scope>
    <source>
        <strain evidence="3 4">785</strain>
    </source>
</reference>
<evidence type="ECO:0000313" key="4">
    <source>
        <dbReference type="Proteomes" id="UP000326852"/>
    </source>
</evidence>
<feature type="transmembrane region" description="Helical" evidence="2">
    <location>
        <begin position="202"/>
        <end position="222"/>
    </location>
</feature>